<feature type="domain" description="Thiamin pyrophosphokinase thiamin-binding" evidence="5">
    <location>
        <begin position="161"/>
        <end position="226"/>
    </location>
</feature>
<evidence type="ECO:0000313" key="6">
    <source>
        <dbReference type="Proteomes" id="UP000694867"/>
    </source>
</evidence>
<dbReference type="GO" id="GO:0006772">
    <property type="term" value="P:thiamine metabolic process"/>
    <property type="evidence" value="ECO:0007669"/>
    <property type="project" value="InterPro"/>
</dbReference>
<dbReference type="FunFam" id="2.60.120.320:FF:000001">
    <property type="entry name" value="Thiamine pyrophosphokinase"/>
    <property type="match status" value="1"/>
</dbReference>
<keyword evidence="6" id="KW-1185">Reference proteome</keyword>
<evidence type="ECO:0000259" key="5">
    <source>
        <dbReference type="SMART" id="SM00983"/>
    </source>
</evidence>
<protein>
    <submittedName>
        <fullName evidence="7">Thiamin pyrophosphokinase 1</fullName>
    </submittedName>
</protein>
<name>A0AAJ6QTZ1_9ACAR</name>
<dbReference type="GO" id="GO:0005524">
    <property type="term" value="F:ATP binding"/>
    <property type="evidence" value="ECO:0007669"/>
    <property type="project" value="UniProtKB-KW"/>
</dbReference>
<dbReference type="SUPFAM" id="SSF63862">
    <property type="entry name" value="Thiamin pyrophosphokinase, substrate-binding domain"/>
    <property type="match status" value="1"/>
</dbReference>
<evidence type="ECO:0000256" key="1">
    <source>
        <dbReference type="ARBA" id="ARBA00022679"/>
    </source>
</evidence>
<accession>A0AAJ6QTZ1</accession>
<keyword evidence="3" id="KW-0418">Kinase</keyword>
<dbReference type="InterPro" id="IPR036371">
    <property type="entry name" value="TPK_B1-bd_sf"/>
</dbReference>
<dbReference type="GO" id="GO:0016301">
    <property type="term" value="F:kinase activity"/>
    <property type="evidence" value="ECO:0007669"/>
    <property type="project" value="UniProtKB-KW"/>
</dbReference>
<sequence>MTTVWNCGKILRGTSCALLVLNQPLNGPQCELLSKLWPHATLRVTVDGGSNRLFESLPELTPDLITGDLDSIRDDVRETFEKRGTLIVRTIDQSFTDFTKCLRVISTRPENFDNILAFCTSGGRFDQVMANINTLYRSACILPKPVILHSGREITWVLPPGKHRILTHMDMVDMNCGLLPIGSAVVATTTGLRWELKSTKLAFSELVSTSNKIASNEIFIQTDEPIVWTMSTEREAS</sequence>
<dbReference type="Pfam" id="PF04265">
    <property type="entry name" value="TPK_B1_binding"/>
    <property type="match status" value="1"/>
</dbReference>
<dbReference type="GO" id="GO:0030975">
    <property type="term" value="F:thiamine binding"/>
    <property type="evidence" value="ECO:0007669"/>
    <property type="project" value="InterPro"/>
</dbReference>
<evidence type="ECO:0000313" key="7">
    <source>
        <dbReference type="RefSeq" id="XP_003744023.1"/>
    </source>
</evidence>
<keyword evidence="4" id="KW-0067">ATP-binding</keyword>
<dbReference type="InterPro" id="IPR007371">
    <property type="entry name" value="TPK_catalytic"/>
</dbReference>
<dbReference type="KEGG" id="goe:100898269"/>
<organism evidence="6 7">
    <name type="scientific">Galendromus occidentalis</name>
    <name type="common">western predatory mite</name>
    <dbReference type="NCBI Taxonomy" id="34638"/>
    <lineage>
        <taxon>Eukaryota</taxon>
        <taxon>Metazoa</taxon>
        <taxon>Ecdysozoa</taxon>
        <taxon>Arthropoda</taxon>
        <taxon>Chelicerata</taxon>
        <taxon>Arachnida</taxon>
        <taxon>Acari</taxon>
        <taxon>Parasitiformes</taxon>
        <taxon>Mesostigmata</taxon>
        <taxon>Gamasina</taxon>
        <taxon>Phytoseioidea</taxon>
        <taxon>Phytoseiidae</taxon>
        <taxon>Typhlodrominae</taxon>
        <taxon>Galendromus</taxon>
    </lineage>
</organism>
<dbReference type="Pfam" id="PF04263">
    <property type="entry name" value="TPK_catalytic"/>
    <property type="match status" value="1"/>
</dbReference>
<dbReference type="GO" id="GO:0009229">
    <property type="term" value="P:thiamine diphosphate biosynthetic process"/>
    <property type="evidence" value="ECO:0007669"/>
    <property type="project" value="InterPro"/>
</dbReference>
<dbReference type="CDD" id="cd07995">
    <property type="entry name" value="TPK"/>
    <property type="match status" value="1"/>
</dbReference>
<gene>
    <name evidence="7" type="primary">LOC100898269</name>
</gene>
<dbReference type="PANTHER" id="PTHR13622">
    <property type="entry name" value="THIAMIN PYROPHOSPHOKINASE"/>
    <property type="match status" value="1"/>
</dbReference>
<dbReference type="SMART" id="SM00983">
    <property type="entry name" value="TPK_B1_binding"/>
    <property type="match status" value="1"/>
</dbReference>
<dbReference type="GO" id="GO:0004788">
    <property type="term" value="F:thiamine diphosphokinase activity"/>
    <property type="evidence" value="ECO:0007669"/>
    <property type="project" value="InterPro"/>
</dbReference>
<dbReference type="Proteomes" id="UP000694867">
    <property type="component" value="Unplaced"/>
</dbReference>
<evidence type="ECO:0000256" key="4">
    <source>
        <dbReference type="ARBA" id="ARBA00022840"/>
    </source>
</evidence>
<dbReference type="PANTHER" id="PTHR13622:SF8">
    <property type="entry name" value="THIAMIN PYROPHOSPHOKINASE 1"/>
    <property type="match status" value="1"/>
</dbReference>
<dbReference type="InterPro" id="IPR006282">
    <property type="entry name" value="Thi_PPkinase"/>
</dbReference>
<keyword evidence="1" id="KW-0808">Transferase</keyword>
<keyword evidence="2" id="KW-0547">Nucleotide-binding</keyword>
<dbReference type="Gene3D" id="3.40.50.10240">
    <property type="entry name" value="Thiamin pyrophosphokinase, catalytic domain"/>
    <property type="match status" value="1"/>
</dbReference>
<dbReference type="Gene3D" id="2.60.120.320">
    <property type="entry name" value="Thiamin pyrophosphokinase, thiamin-binding domain"/>
    <property type="match status" value="1"/>
</dbReference>
<proteinExistence type="predicted"/>
<evidence type="ECO:0000256" key="3">
    <source>
        <dbReference type="ARBA" id="ARBA00022777"/>
    </source>
</evidence>
<evidence type="ECO:0000256" key="2">
    <source>
        <dbReference type="ARBA" id="ARBA00022741"/>
    </source>
</evidence>
<dbReference type="SUPFAM" id="SSF63999">
    <property type="entry name" value="Thiamin pyrophosphokinase, catalytic domain"/>
    <property type="match status" value="1"/>
</dbReference>
<dbReference type="NCBIfam" id="TIGR01378">
    <property type="entry name" value="thi_PPkinase"/>
    <property type="match status" value="1"/>
</dbReference>
<dbReference type="GeneID" id="100898269"/>
<reference evidence="7" key="1">
    <citation type="submission" date="2025-08" db="UniProtKB">
        <authorList>
            <consortium name="RefSeq"/>
        </authorList>
    </citation>
    <scope>IDENTIFICATION</scope>
</reference>
<dbReference type="RefSeq" id="XP_003744023.1">
    <property type="nucleotide sequence ID" value="XM_003743975.2"/>
</dbReference>
<dbReference type="AlphaFoldDB" id="A0AAJ6QTZ1"/>
<dbReference type="InterPro" id="IPR007373">
    <property type="entry name" value="Thiamin_PyroPKinase_B1-bd"/>
</dbReference>
<dbReference type="InterPro" id="IPR036759">
    <property type="entry name" value="TPK_catalytic_sf"/>
</dbReference>